<dbReference type="InterPro" id="IPR013611">
    <property type="entry name" value="Transp-assoc_OB_typ2"/>
</dbReference>
<reference evidence="2 3" key="1">
    <citation type="submission" date="2023-08" db="EMBL/GenBank/DDBJ databases">
        <authorList>
            <person name="Girao M."/>
            <person name="Carvalho M.F."/>
        </authorList>
    </citation>
    <scope>NUCLEOTIDE SEQUENCE [LARGE SCALE GENOMIC DNA]</scope>
    <source>
        <strain evidence="2 3">CC-R104</strain>
    </source>
</reference>
<gene>
    <name evidence="2" type="ORF">Q8814_21640</name>
</gene>
<keyword evidence="3" id="KW-1185">Reference proteome</keyword>
<evidence type="ECO:0000259" key="1">
    <source>
        <dbReference type="Pfam" id="PF08402"/>
    </source>
</evidence>
<feature type="non-terminal residue" evidence="2">
    <location>
        <position position="1"/>
    </location>
</feature>
<protein>
    <submittedName>
        <fullName evidence="2">TOBE domain-containing protein</fullName>
    </submittedName>
</protein>
<sequence length="97" mass="10092">GDCAHTPLGEVRLVAPGRGRGRVLVRPEQVEVEPAPDVARPGDPEFTVSDIAFGGAHSEVRVAGAGIAVRALRGAVHGLQVGEPVRLRVPVPVPFYG</sequence>
<dbReference type="EMBL" id="JAUZMZ010000173">
    <property type="protein sequence ID" value="MEE2034682.1"/>
    <property type="molecule type" value="Genomic_DNA"/>
</dbReference>
<dbReference type="SUPFAM" id="SSF50331">
    <property type="entry name" value="MOP-like"/>
    <property type="match status" value="1"/>
</dbReference>
<name>A0ABU7JXE1_9NOCA</name>
<organism evidence="2 3">
    <name type="scientific">Rhodococcus chondri</name>
    <dbReference type="NCBI Taxonomy" id="3065941"/>
    <lineage>
        <taxon>Bacteria</taxon>
        <taxon>Bacillati</taxon>
        <taxon>Actinomycetota</taxon>
        <taxon>Actinomycetes</taxon>
        <taxon>Mycobacteriales</taxon>
        <taxon>Nocardiaceae</taxon>
        <taxon>Rhodococcus</taxon>
    </lineage>
</organism>
<dbReference type="Pfam" id="PF08402">
    <property type="entry name" value="TOBE_2"/>
    <property type="match status" value="1"/>
</dbReference>
<comment type="caution">
    <text evidence="2">The sequence shown here is derived from an EMBL/GenBank/DDBJ whole genome shotgun (WGS) entry which is preliminary data.</text>
</comment>
<feature type="domain" description="Transport-associated OB type 2" evidence="1">
    <location>
        <begin position="23"/>
        <end position="90"/>
    </location>
</feature>
<accession>A0ABU7JXE1</accession>
<evidence type="ECO:0000313" key="3">
    <source>
        <dbReference type="Proteomes" id="UP001331936"/>
    </source>
</evidence>
<dbReference type="RefSeq" id="WP_330154044.1">
    <property type="nucleotide sequence ID" value="NZ_JAUZMZ010000173.1"/>
</dbReference>
<dbReference type="Proteomes" id="UP001331936">
    <property type="component" value="Unassembled WGS sequence"/>
</dbReference>
<evidence type="ECO:0000313" key="2">
    <source>
        <dbReference type="EMBL" id="MEE2034682.1"/>
    </source>
</evidence>
<dbReference type="InterPro" id="IPR008995">
    <property type="entry name" value="Mo/tungstate-bd_C_term_dom"/>
</dbReference>
<proteinExistence type="predicted"/>